<evidence type="ECO:0000313" key="2">
    <source>
        <dbReference type="Proteomes" id="UP000003477"/>
    </source>
</evidence>
<gene>
    <name evidence="1" type="ORF">CWATWH0003_1235</name>
</gene>
<dbReference type="PATRIC" id="fig|423471.3.peg.1140"/>
<dbReference type="RefSeq" id="WP_007309706.1">
    <property type="nucleotide sequence ID" value="NZ_AESD01000200.1"/>
</dbReference>
<evidence type="ECO:0000313" key="1">
    <source>
        <dbReference type="EMBL" id="EHJ14088.1"/>
    </source>
</evidence>
<dbReference type="Gene3D" id="3.30.160.20">
    <property type="match status" value="1"/>
</dbReference>
<comment type="caution">
    <text evidence="1">The sequence shown here is derived from an EMBL/GenBank/DDBJ whole genome shotgun (WGS) entry which is preliminary data.</text>
</comment>
<organism evidence="1 2">
    <name type="scientific">Crocosphaera watsonii WH 0003</name>
    <dbReference type="NCBI Taxonomy" id="423471"/>
    <lineage>
        <taxon>Bacteria</taxon>
        <taxon>Bacillati</taxon>
        <taxon>Cyanobacteriota</taxon>
        <taxon>Cyanophyceae</taxon>
        <taxon>Oscillatoriophycideae</taxon>
        <taxon>Chroococcales</taxon>
        <taxon>Aphanothecaceae</taxon>
        <taxon>Crocosphaera</taxon>
    </lineage>
</organism>
<sequence>MDNPVGDVMNLIKKYRLKKPDFQFKKNQGKWQCTCVITLEDTQLRETALGQTKKEVKTQTARAILPILKEHLQSS</sequence>
<proteinExistence type="predicted"/>
<dbReference type="AlphaFoldDB" id="G5J151"/>
<protein>
    <submittedName>
        <fullName evidence="1">Double-stranded RNA binding protein</fullName>
    </submittedName>
</protein>
<dbReference type="GeneID" id="88765064"/>
<dbReference type="SUPFAM" id="SSF54768">
    <property type="entry name" value="dsRNA-binding domain-like"/>
    <property type="match status" value="1"/>
</dbReference>
<name>G5J151_CROWT</name>
<accession>G5J151</accession>
<reference evidence="1 2" key="1">
    <citation type="journal article" date="2011" name="Front. Microbiol.">
        <title>Two Strains of Crocosphaera watsonii with Highly Conserved Genomes are Distinguished by Strain-Specific Features.</title>
        <authorList>
            <person name="Bench S.R."/>
            <person name="Ilikchyan I.N."/>
            <person name="Tripp H.J."/>
            <person name="Zehr J.P."/>
        </authorList>
    </citation>
    <scope>NUCLEOTIDE SEQUENCE [LARGE SCALE GENOMIC DNA]</scope>
    <source>
        <strain evidence="1 2">WH 0003</strain>
    </source>
</reference>
<dbReference type="Proteomes" id="UP000003477">
    <property type="component" value="Unassembled WGS sequence"/>
</dbReference>
<dbReference type="EMBL" id="AESD01000200">
    <property type="protein sequence ID" value="EHJ14088.1"/>
    <property type="molecule type" value="Genomic_DNA"/>
</dbReference>